<evidence type="ECO:0000256" key="3">
    <source>
        <dbReference type="ARBA" id="ARBA00022741"/>
    </source>
</evidence>
<dbReference type="AlphaFoldDB" id="A0A371CH71"/>
<dbReference type="Gene3D" id="3.30.200.20">
    <property type="entry name" value="Phosphorylase Kinase, domain 1"/>
    <property type="match status" value="1"/>
</dbReference>
<evidence type="ECO:0000256" key="1">
    <source>
        <dbReference type="ARBA" id="ARBA00022527"/>
    </source>
</evidence>
<dbReference type="GO" id="GO:0043484">
    <property type="term" value="P:regulation of RNA splicing"/>
    <property type="evidence" value="ECO:0007669"/>
    <property type="project" value="TreeGrafter"/>
</dbReference>
<evidence type="ECO:0000313" key="9">
    <source>
        <dbReference type="Proteomes" id="UP000256964"/>
    </source>
</evidence>
<evidence type="ECO:0000259" key="7">
    <source>
        <dbReference type="PROSITE" id="PS50011"/>
    </source>
</evidence>
<keyword evidence="2" id="KW-0808">Transferase</keyword>
<dbReference type="PANTHER" id="PTHR45646">
    <property type="entry name" value="SERINE/THREONINE-PROTEIN KINASE DOA-RELATED"/>
    <property type="match status" value="1"/>
</dbReference>
<dbReference type="GO" id="GO:0005634">
    <property type="term" value="C:nucleus"/>
    <property type="evidence" value="ECO:0007669"/>
    <property type="project" value="TreeGrafter"/>
</dbReference>
<sequence>MANQSEEVQWSSTSSEEGDLLHTDATWGCDTPSHITEPDEVPLVYEGAVIGRRYVVQGHIQTSTTATSVRALDRASGLTVAVKMSIRPGESSPSSNERQIERMLKHKIGPARTLFCRTIDTGFHDDLSYKVLELCDFSLMNVISMRILHPLPKRHLREIEIQLIRGLEFLHSMGVAHTDLKPTSIALRSGDLVELQSVELCITEFEDALVVLDTVHGKVGANNYRAPEVTLDLPWNRSVDLFALGCICAELYLGRRLFPFTDTDEERLALLERVIGSFPLLLAVRAEHITPGRFTYDPTVRVKWPPADGLGVPDQATARSILMTPPLSYHILDDDYFDLCLSLMRLDPEERGDISDYHTHAFFLRHDDDLLPVYPSPDEYYEL</sequence>
<keyword evidence="1" id="KW-0723">Serine/threonine-protein kinase</keyword>
<gene>
    <name evidence="8" type="ORF">OH76DRAFT_1490951</name>
</gene>
<keyword evidence="5" id="KW-0067">ATP-binding</keyword>
<dbReference type="EMBL" id="KZ857703">
    <property type="protein sequence ID" value="RDX39638.1"/>
    <property type="molecule type" value="Genomic_DNA"/>
</dbReference>
<dbReference type="PROSITE" id="PS50011">
    <property type="entry name" value="PROTEIN_KINASE_DOM"/>
    <property type="match status" value="1"/>
</dbReference>
<dbReference type="Proteomes" id="UP000256964">
    <property type="component" value="Unassembled WGS sequence"/>
</dbReference>
<dbReference type="GO" id="GO:0004674">
    <property type="term" value="F:protein serine/threonine kinase activity"/>
    <property type="evidence" value="ECO:0007669"/>
    <property type="project" value="UniProtKB-KW"/>
</dbReference>
<protein>
    <submittedName>
        <fullName evidence="8">Kinase-like protein</fullName>
    </submittedName>
</protein>
<dbReference type="STRING" id="139420.A0A371CH71"/>
<dbReference type="PANTHER" id="PTHR45646:SF11">
    <property type="entry name" value="SERINE_THREONINE-PROTEIN KINASE DOA"/>
    <property type="match status" value="1"/>
</dbReference>
<dbReference type="OrthoDB" id="2754524at2759"/>
<evidence type="ECO:0000313" key="8">
    <source>
        <dbReference type="EMBL" id="RDX39638.1"/>
    </source>
</evidence>
<dbReference type="SMART" id="SM00220">
    <property type="entry name" value="S_TKc"/>
    <property type="match status" value="1"/>
</dbReference>
<dbReference type="Gene3D" id="1.10.510.10">
    <property type="entry name" value="Transferase(Phosphotransferase) domain 1"/>
    <property type="match status" value="1"/>
</dbReference>
<feature type="compositionally biased region" description="Polar residues" evidence="6">
    <location>
        <begin position="1"/>
        <end position="15"/>
    </location>
</feature>
<keyword evidence="4" id="KW-0418">Kinase</keyword>
<accession>A0A371CH71</accession>
<dbReference type="Pfam" id="PF00069">
    <property type="entry name" value="Pkinase"/>
    <property type="match status" value="1"/>
</dbReference>
<dbReference type="GO" id="GO:0005524">
    <property type="term" value="F:ATP binding"/>
    <property type="evidence" value="ECO:0007669"/>
    <property type="project" value="UniProtKB-KW"/>
</dbReference>
<keyword evidence="3" id="KW-0547">Nucleotide-binding</keyword>
<dbReference type="InterPro" id="IPR051175">
    <property type="entry name" value="CLK_kinases"/>
</dbReference>
<feature type="domain" description="Protein kinase" evidence="7">
    <location>
        <begin position="54"/>
        <end position="363"/>
    </location>
</feature>
<dbReference type="InterPro" id="IPR011009">
    <property type="entry name" value="Kinase-like_dom_sf"/>
</dbReference>
<reference evidence="8 9" key="1">
    <citation type="journal article" date="2018" name="Biotechnol. Biofuels">
        <title>Integrative visual omics of the white-rot fungus Polyporus brumalis exposes the biotechnological potential of its oxidative enzymes for delignifying raw plant biomass.</title>
        <authorList>
            <person name="Miyauchi S."/>
            <person name="Rancon A."/>
            <person name="Drula E."/>
            <person name="Hage H."/>
            <person name="Chaduli D."/>
            <person name="Favel A."/>
            <person name="Grisel S."/>
            <person name="Henrissat B."/>
            <person name="Herpoel-Gimbert I."/>
            <person name="Ruiz-Duenas F.J."/>
            <person name="Chevret D."/>
            <person name="Hainaut M."/>
            <person name="Lin J."/>
            <person name="Wang M."/>
            <person name="Pangilinan J."/>
            <person name="Lipzen A."/>
            <person name="Lesage-Meessen L."/>
            <person name="Navarro D."/>
            <person name="Riley R."/>
            <person name="Grigoriev I.V."/>
            <person name="Zhou S."/>
            <person name="Raouche S."/>
            <person name="Rosso M.N."/>
        </authorList>
    </citation>
    <scope>NUCLEOTIDE SEQUENCE [LARGE SCALE GENOMIC DNA]</scope>
    <source>
        <strain evidence="8 9">BRFM 1820</strain>
    </source>
</reference>
<evidence type="ECO:0000256" key="5">
    <source>
        <dbReference type="ARBA" id="ARBA00022840"/>
    </source>
</evidence>
<name>A0A371CH71_9APHY</name>
<evidence type="ECO:0000256" key="6">
    <source>
        <dbReference type="SAM" id="MobiDB-lite"/>
    </source>
</evidence>
<proteinExistence type="predicted"/>
<evidence type="ECO:0000256" key="4">
    <source>
        <dbReference type="ARBA" id="ARBA00022777"/>
    </source>
</evidence>
<organism evidence="8 9">
    <name type="scientific">Lentinus brumalis</name>
    <dbReference type="NCBI Taxonomy" id="2498619"/>
    <lineage>
        <taxon>Eukaryota</taxon>
        <taxon>Fungi</taxon>
        <taxon>Dikarya</taxon>
        <taxon>Basidiomycota</taxon>
        <taxon>Agaricomycotina</taxon>
        <taxon>Agaricomycetes</taxon>
        <taxon>Polyporales</taxon>
        <taxon>Polyporaceae</taxon>
        <taxon>Lentinus</taxon>
    </lineage>
</organism>
<feature type="region of interest" description="Disordered" evidence="6">
    <location>
        <begin position="1"/>
        <end position="33"/>
    </location>
</feature>
<dbReference type="SUPFAM" id="SSF56112">
    <property type="entry name" value="Protein kinase-like (PK-like)"/>
    <property type="match status" value="1"/>
</dbReference>
<keyword evidence="9" id="KW-1185">Reference proteome</keyword>
<dbReference type="InterPro" id="IPR000719">
    <property type="entry name" value="Prot_kinase_dom"/>
</dbReference>
<evidence type="ECO:0000256" key="2">
    <source>
        <dbReference type="ARBA" id="ARBA00022679"/>
    </source>
</evidence>